<dbReference type="AlphaFoldDB" id="A0A0D2ILM0"/>
<keyword evidence="2" id="KW-0560">Oxidoreductase</keyword>
<sequence length="318" mass="34182">MASPDLASRGSFKGRTVIVTGGAGAVGTQLSLAFGKAGANVVVNDISTTSDGKFRAQEVVDEITAQGGSAVLDTNSVVDGERIVRTALEKFGRIDVIVNNAALARYVPFEEDDLSVYKRILDVNVLGSISLILAAWPHFKSQRYGRVVNCSSDAIFGMTEVTPYTFSKGAILAGTRALAIEGAPHGILVNCVAPTAYGDMMLLHLNKMDAAIRDQAKEFASTTYPPESNIPWFLALCHESSEITGEFFSLGAYSVSRIVLGVQDGVTNLRTMEECLQQQDAILKNPKAQINVPRNCDEFNEVTVRGKSARPQESLHGH</sequence>
<dbReference type="OrthoDB" id="47007at2759"/>
<dbReference type="InterPro" id="IPR036291">
    <property type="entry name" value="NAD(P)-bd_dom_sf"/>
</dbReference>
<dbReference type="Gene3D" id="3.40.50.720">
    <property type="entry name" value="NAD(P)-binding Rossmann-like Domain"/>
    <property type="match status" value="1"/>
</dbReference>
<evidence type="ECO:0000313" key="4">
    <source>
        <dbReference type="EMBL" id="KIX06644.1"/>
    </source>
</evidence>
<evidence type="ECO:0000256" key="2">
    <source>
        <dbReference type="ARBA" id="ARBA00023002"/>
    </source>
</evidence>
<dbReference type="InterPro" id="IPR002347">
    <property type="entry name" value="SDR_fam"/>
</dbReference>
<dbReference type="Pfam" id="PF00106">
    <property type="entry name" value="adh_short"/>
    <property type="match status" value="1"/>
</dbReference>
<comment type="similarity">
    <text evidence="1 3">Belongs to the short-chain dehydrogenases/reductases (SDR) family.</text>
</comment>
<dbReference type="SUPFAM" id="SSF51735">
    <property type="entry name" value="NAD(P)-binding Rossmann-fold domains"/>
    <property type="match status" value="1"/>
</dbReference>
<reference evidence="4 5" key="1">
    <citation type="submission" date="2015-01" db="EMBL/GenBank/DDBJ databases">
        <title>The Genome Sequence of Rhinocladiella mackenzie CBS 650.93.</title>
        <authorList>
            <consortium name="The Broad Institute Genomics Platform"/>
            <person name="Cuomo C."/>
            <person name="de Hoog S."/>
            <person name="Gorbushina A."/>
            <person name="Stielow B."/>
            <person name="Teixiera M."/>
            <person name="Abouelleil A."/>
            <person name="Chapman S.B."/>
            <person name="Priest M."/>
            <person name="Young S.K."/>
            <person name="Wortman J."/>
            <person name="Nusbaum C."/>
            <person name="Birren B."/>
        </authorList>
    </citation>
    <scope>NUCLEOTIDE SEQUENCE [LARGE SCALE GENOMIC DNA]</scope>
    <source>
        <strain evidence="4 5">CBS 650.93</strain>
    </source>
</reference>
<dbReference type="VEuPathDB" id="FungiDB:Z518_04620"/>
<evidence type="ECO:0000256" key="3">
    <source>
        <dbReference type="RuleBase" id="RU000363"/>
    </source>
</evidence>
<dbReference type="PRINTS" id="PR00081">
    <property type="entry name" value="GDHRDH"/>
</dbReference>
<accession>A0A0D2ILM0</accession>
<dbReference type="GeneID" id="25292691"/>
<dbReference type="InterPro" id="IPR051687">
    <property type="entry name" value="Peroxisomal_Beta-Oxidation"/>
</dbReference>
<organism evidence="4 5">
    <name type="scientific">Rhinocladiella mackenziei CBS 650.93</name>
    <dbReference type="NCBI Taxonomy" id="1442369"/>
    <lineage>
        <taxon>Eukaryota</taxon>
        <taxon>Fungi</taxon>
        <taxon>Dikarya</taxon>
        <taxon>Ascomycota</taxon>
        <taxon>Pezizomycotina</taxon>
        <taxon>Eurotiomycetes</taxon>
        <taxon>Chaetothyriomycetidae</taxon>
        <taxon>Chaetothyriales</taxon>
        <taxon>Herpotrichiellaceae</taxon>
        <taxon>Rhinocladiella</taxon>
    </lineage>
</organism>
<evidence type="ECO:0000313" key="5">
    <source>
        <dbReference type="Proteomes" id="UP000053617"/>
    </source>
</evidence>
<proteinExistence type="inferred from homology"/>
<dbReference type="EMBL" id="KN847477">
    <property type="protein sequence ID" value="KIX06644.1"/>
    <property type="molecule type" value="Genomic_DNA"/>
</dbReference>
<dbReference type="RefSeq" id="XP_013273780.1">
    <property type="nucleotide sequence ID" value="XM_013418326.1"/>
</dbReference>
<gene>
    <name evidence="4" type="ORF">Z518_04620</name>
</gene>
<dbReference type="Proteomes" id="UP000053617">
    <property type="component" value="Unassembled WGS sequence"/>
</dbReference>
<dbReference type="PRINTS" id="PR00080">
    <property type="entry name" value="SDRFAMILY"/>
</dbReference>
<dbReference type="PANTHER" id="PTHR45024">
    <property type="entry name" value="DEHYDROGENASES, SHORT CHAIN"/>
    <property type="match status" value="1"/>
</dbReference>
<name>A0A0D2ILM0_9EURO</name>
<dbReference type="HOGENOM" id="CLU_010194_14_0_1"/>
<dbReference type="PANTHER" id="PTHR45024:SF2">
    <property type="entry name" value="SCP2 DOMAIN-CONTAINING PROTEIN"/>
    <property type="match status" value="1"/>
</dbReference>
<keyword evidence="5" id="KW-1185">Reference proteome</keyword>
<dbReference type="STRING" id="1442369.A0A0D2ILM0"/>
<protein>
    <submittedName>
        <fullName evidence="4">Rhinocladiella mackenziei CBS 650.93 unplaced genomic scaffold supercont1.3, whole genome shotgun sequence</fullName>
    </submittedName>
</protein>
<dbReference type="GO" id="GO:0016491">
    <property type="term" value="F:oxidoreductase activity"/>
    <property type="evidence" value="ECO:0007669"/>
    <property type="project" value="UniProtKB-KW"/>
</dbReference>
<evidence type="ECO:0000256" key="1">
    <source>
        <dbReference type="ARBA" id="ARBA00006484"/>
    </source>
</evidence>